<dbReference type="OrthoDB" id="2291000at2759"/>
<name>A0A1C7NPV4_9FUNG</name>
<sequence>MFTAFGGIKKREPLFTFKRKAAFSPALNDVSTQINNLSYTPSSTVNTSIRFSSTASIVARKSNSLQKSPAPQAQKKPVVVEKEQEDTAIFDFPDKLEKNALEIKLMVAERRAVPDTKIPLVRKKSKSKSIKSNKMSPSPSCSSSSSTATTNSSPSNSPTVQKKSPSSNLKRKPSAKKQAKTALTNNNITPTNANVPMPAVSRPLANTCDESFDIFAFDPQPTSHLSHRRTVHKTTSHSRNQINAVEQQHTILPKPPTVPSHASTCNSEMDIDHLLNQPLNFDAMANLLSPSHFGDNSNFSDSYSYTSMPLSTTHYPITSFNNHTNYTTNTPLYGITQSTPSPNNGYQTTCATSTNACTYQTDVHNRPAEKKRKPNLVAHLKSANGEKEKKQIAQDFNFLFSDEDEEESEEAITSILPIREIINHAREKSPSPELSYEQKMERELEAMMQSEFGLKDSSTLSESEASSRPRYQPQNKVNVRVTFQKKKQ</sequence>
<proteinExistence type="predicted"/>
<feature type="compositionally biased region" description="Low complexity" evidence="1">
    <location>
        <begin position="132"/>
        <end position="159"/>
    </location>
</feature>
<feature type="region of interest" description="Disordered" evidence="1">
    <location>
        <begin position="61"/>
        <end position="80"/>
    </location>
</feature>
<comment type="caution">
    <text evidence="2">The sequence shown here is derived from an EMBL/GenBank/DDBJ whole genome shotgun (WGS) entry which is preliminary data.</text>
</comment>
<dbReference type="Proteomes" id="UP000093000">
    <property type="component" value="Unassembled WGS sequence"/>
</dbReference>
<evidence type="ECO:0000313" key="3">
    <source>
        <dbReference type="Proteomes" id="UP000093000"/>
    </source>
</evidence>
<dbReference type="AlphaFoldDB" id="A0A1C7NPV4"/>
<feature type="compositionally biased region" description="Low complexity" evidence="1">
    <location>
        <begin position="457"/>
        <end position="466"/>
    </location>
</feature>
<gene>
    <name evidence="2" type="ORF">A0J61_01003</name>
</gene>
<dbReference type="EMBL" id="LUGH01000027">
    <property type="protein sequence ID" value="OBZ90939.1"/>
    <property type="molecule type" value="Genomic_DNA"/>
</dbReference>
<feature type="compositionally biased region" description="Basic residues" evidence="1">
    <location>
        <begin position="120"/>
        <end position="131"/>
    </location>
</feature>
<feature type="compositionally biased region" description="Polar residues" evidence="1">
    <location>
        <begin position="181"/>
        <end position="194"/>
    </location>
</feature>
<feature type="compositionally biased region" description="Polar residues" evidence="1">
    <location>
        <begin position="61"/>
        <end position="71"/>
    </location>
</feature>
<keyword evidence="3" id="KW-1185">Reference proteome</keyword>
<accession>A0A1C7NPV4</accession>
<protein>
    <submittedName>
        <fullName evidence="2">Uncharacterized protein</fullName>
    </submittedName>
</protein>
<dbReference type="InParanoid" id="A0A1C7NPV4"/>
<feature type="compositionally biased region" description="Basic residues" evidence="1">
    <location>
        <begin position="169"/>
        <end position="179"/>
    </location>
</feature>
<organism evidence="2 3">
    <name type="scientific">Choanephora cucurbitarum</name>
    <dbReference type="NCBI Taxonomy" id="101091"/>
    <lineage>
        <taxon>Eukaryota</taxon>
        <taxon>Fungi</taxon>
        <taxon>Fungi incertae sedis</taxon>
        <taxon>Mucoromycota</taxon>
        <taxon>Mucoromycotina</taxon>
        <taxon>Mucoromycetes</taxon>
        <taxon>Mucorales</taxon>
        <taxon>Mucorineae</taxon>
        <taxon>Choanephoraceae</taxon>
        <taxon>Choanephoroideae</taxon>
        <taxon>Choanephora</taxon>
    </lineage>
</organism>
<feature type="region of interest" description="Disordered" evidence="1">
    <location>
        <begin position="118"/>
        <end position="196"/>
    </location>
</feature>
<feature type="region of interest" description="Disordered" evidence="1">
    <location>
        <begin position="428"/>
        <end position="488"/>
    </location>
</feature>
<dbReference type="STRING" id="101091.A0A1C7NPV4"/>
<reference evidence="2 3" key="1">
    <citation type="submission" date="2016-03" db="EMBL/GenBank/DDBJ databases">
        <title>Choanephora cucurbitarum.</title>
        <authorList>
            <person name="Min B."/>
            <person name="Park H."/>
            <person name="Park J.-H."/>
            <person name="Shin H.-D."/>
            <person name="Choi I.-G."/>
        </authorList>
    </citation>
    <scope>NUCLEOTIDE SEQUENCE [LARGE SCALE GENOMIC DNA]</scope>
    <source>
        <strain evidence="2 3">KUS-F28377</strain>
    </source>
</reference>
<feature type="compositionally biased region" description="Basic and acidic residues" evidence="1">
    <location>
        <begin position="428"/>
        <end position="445"/>
    </location>
</feature>
<evidence type="ECO:0000313" key="2">
    <source>
        <dbReference type="EMBL" id="OBZ90939.1"/>
    </source>
</evidence>
<evidence type="ECO:0000256" key="1">
    <source>
        <dbReference type="SAM" id="MobiDB-lite"/>
    </source>
</evidence>